<evidence type="ECO:0000313" key="2">
    <source>
        <dbReference type="Proteomes" id="UP000305196"/>
    </source>
</evidence>
<reference evidence="1 2" key="1">
    <citation type="submission" date="2016-07" db="EMBL/GenBank/DDBJ databases">
        <authorList>
            <consortium name="Pathogen Informatics"/>
        </authorList>
    </citation>
    <scope>NUCLEOTIDE SEQUENCE [LARGE SCALE GENOMIC DNA]</scope>
</reference>
<sequence length="351" mass="40513">MIGEGDEILKELETLSLSFSDDFNSKNFYNGLENVNNFSAYKENCKRFLDGTRRCSAVINTCAKLLYYLKNNQISNKENAQYDVCPLLNYWVYNKLSMILNSYYSSELKIAFGKIVLIWNTFIQDRLKEHENETCKPDTDLVLYDDWRERKNLYEYYVDYSSISNTLVAYKQWCEDFYKYVESKKPLYKHFKERCLSRDTKRCPKFYEQCLQYDPEIVLPHRDCPEEIMKKRAAAALTVPQLRNGLLGSEPNSEVTDGRMKTFDPPILSGKSHTADNVGNILLGVVATTMTSGALYRFTPLGGMIRNGLGWNNNNMRNFNGGDIGLYDYASEPFNPYTGSGEEHIIGYHPA</sequence>
<dbReference type="VEuPathDB" id="PlasmoDB:PVPAM_080006000"/>
<name>A0A1G4E1M0_PLAVI</name>
<dbReference type="Proteomes" id="UP000305196">
    <property type="component" value="Unassembled WGS sequence"/>
</dbReference>
<dbReference type="InterPro" id="IPR008780">
    <property type="entry name" value="Plasmodium_Vir"/>
</dbReference>
<proteinExistence type="predicted"/>
<dbReference type="VEuPathDB" id="PlasmoDB:PVW1_120012500"/>
<dbReference type="VEuPathDB" id="PlasmoDB:PVP01_0735600"/>
<organism evidence="1 2">
    <name type="scientific">Plasmodium vivax</name>
    <name type="common">malaria parasite P. vivax</name>
    <dbReference type="NCBI Taxonomy" id="5855"/>
    <lineage>
        <taxon>Eukaryota</taxon>
        <taxon>Sar</taxon>
        <taxon>Alveolata</taxon>
        <taxon>Apicomplexa</taxon>
        <taxon>Aconoidasida</taxon>
        <taxon>Haemosporida</taxon>
        <taxon>Plasmodiidae</taxon>
        <taxon>Plasmodium</taxon>
        <taxon>Plasmodium (Plasmodium)</taxon>
    </lineage>
</organism>
<dbReference type="EMBL" id="FLYI01000044">
    <property type="protein sequence ID" value="SCA59876.1"/>
    <property type="molecule type" value="Genomic_DNA"/>
</dbReference>
<evidence type="ECO:0000313" key="1">
    <source>
        <dbReference type="EMBL" id="SCA59876.1"/>
    </source>
</evidence>
<gene>
    <name evidence="1" type="ORF">PVC01_000026200</name>
</gene>
<dbReference type="AlphaFoldDB" id="A0A1G4E1M0"/>
<dbReference type="VEuPathDB" id="PlasmoDB:PVX_030190"/>
<accession>A0A1G4E1M0</accession>
<dbReference type="Pfam" id="PF05795">
    <property type="entry name" value="Plasmodium_Vir"/>
    <property type="match status" value="2"/>
</dbReference>
<protein>
    <submittedName>
        <fullName evidence="1">VIR protein</fullName>
    </submittedName>
</protein>